<evidence type="ECO:0000256" key="6">
    <source>
        <dbReference type="ARBA" id="ARBA00049496"/>
    </source>
</evidence>
<dbReference type="EC" id="1.1.99.24" evidence="3"/>
<evidence type="ECO:0000256" key="2">
    <source>
        <dbReference type="ARBA" id="ARBA00010005"/>
    </source>
</evidence>
<comment type="caution">
    <text evidence="9">The sequence shown here is derived from an EMBL/GenBank/DDBJ whole genome shotgun (WGS) entry which is preliminary data.</text>
</comment>
<evidence type="ECO:0000256" key="3">
    <source>
        <dbReference type="ARBA" id="ARBA00013182"/>
    </source>
</evidence>
<evidence type="ECO:0000259" key="7">
    <source>
        <dbReference type="Pfam" id="PF00465"/>
    </source>
</evidence>
<dbReference type="SUPFAM" id="SSF56796">
    <property type="entry name" value="Dehydroquinate synthase-like"/>
    <property type="match status" value="1"/>
</dbReference>
<dbReference type="InterPro" id="IPR056798">
    <property type="entry name" value="ADH_Fe_C"/>
</dbReference>
<protein>
    <recommendedName>
        <fullName evidence="3">hydroxyacid-oxoacid transhydrogenase</fullName>
        <ecNumber evidence="3">1.1.99.24</ecNumber>
    </recommendedName>
</protein>
<evidence type="ECO:0000256" key="1">
    <source>
        <dbReference type="ARBA" id="ARBA00000813"/>
    </source>
</evidence>
<dbReference type="AlphaFoldDB" id="A0A831TFZ8"/>
<dbReference type="Gene3D" id="1.20.1090.10">
    <property type="entry name" value="Dehydroquinate synthase-like - alpha domain"/>
    <property type="match status" value="1"/>
</dbReference>
<comment type="catalytic activity">
    <reaction evidence="1">
        <text>(S)-3-hydroxybutanoate + 2-oxoglutarate = (R)-2-hydroxyglutarate + acetoacetate</text>
        <dbReference type="Rhea" id="RHEA:23048"/>
        <dbReference type="ChEBI" id="CHEBI:11047"/>
        <dbReference type="ChEBI" id="CHEBI:13705"/>
        <dbReference type="ChEBI" id="CHEBI:15801"/>
        <dbReference type="ChEBI" id="CHEBI:16810"/>
        <dbReference type="EC" id="1.1.99.24"/>
    </reaction>
</comment>
<evidence type="ECO:0000259" key="8">
    <source>
        <dbReference type="Pfam" id="PF25137"/>
    </source>
</evidence>
<proteinExistence type="inferred from homology"/>
<dbReference type="Pfam" id="PF25137">
    <property type="entry name" value="ADH_Fe_C"/>
    <property type="match status" value="1"/>
</dbReference>
<comment type="catalytic activity">
    <reaction evidence="6">
        <text>4-hydroxybutanoate + 2-oxoglutarate = (R)-2-hydroxyglutarate + succinate semialdehyde</text>
        <dbReference type="Rhea" id="RHEA:24734"/>
        <dbReference type="ChEBI" id="CHEBI:15801"/>
        <dbReference type="ChEBI" id="CHEBI:16724"/>
        <dbReference type="ChEBI" id="CHEBI:16810"/>
        <dbReference type="ChEBI" id="CHEBI:57706"/>
        <dbReference type="EC" id="1.1.99.24"/>
    </reaction>
</comment>
<dbReference type="EMBL" id="DSIY01000078">
    <property type="protein sequence ID" value="HEG90498.1"/>
    <property type="molecule type" value="Genomic_DNA"/>
</dbReference>
<dbReference type="PANTHER" id="PTHR11496:SF83">
    <property type="entry name" value="HYDROXYACID-OXOACID TRANSHYDROGENASE, MITOCHONDRIAL"/>
    <property type="match status" value="1"/>
</dbReference>
<dbReference type="PANTHER" id="PTHR11496">
    <property type="entry name" value="ALCOHOL DEHYDROGENASE"/>
    <property type="match status" value="1"/>
</dbReference>
<evidence type="ECO:0000256" key="4">
    <source>
        <dbReference type="ARBA" id="ARBA00022946"/>
    </source>
</evidence>
<accession>A0A831TFZ8</accession>
<evidence type="ECO:0000256" key="5">
    <source>
        <dbReference type="ARBA" id="ARBA00023002"/>
    </source>
</evidence>
<dbReference type="Gene3D" id="3.40.50.1970">
    <property type="match status" value="1"/>
</dbReference>
<sequence length="431" mass="47176">MPRDSLIPTETVIALDSVPIRFGLGASQELGYELNRLGVRRALLVADRNLRQFGLVEKLERIVRDAGVELDVYDDVHVEPTDRSINEAIAYARKTQPEAFISLGGGSTIDTAKAMNLFSTHPGELIDYINKPIGQGKPVPGPLKPHIALPTTSGTGSETTAVIVLDLLQLKVKTGISHRYIRPTLAIIDPLNTLSCPPMVTACAGFDVLCHAIESYTARPYNVRPAVENPAERPIYIGSNPISDLWCRQAIEWCARYLRRAVFNPLDLEARSYMALASTFAGIGFGNSGVHIPHAMSYPVAGMVRDYFPPDYDVDEPLVPHGLSVIINAPAAFRFTAPAWPERHAEVAAILGVETRGMPVREAADALADAIKQLMRDLGIPNGLEELGYSERDLPGLVEGTLKQQRILVGSPRPVGEKELGEIFRAAMRYW</sequence>
<keyword evidence="5" id="KW-0560">Oxidoreductase</keyword>
<evidence type="ECO:0000313" key="9">
    <source>
        <dbReference type="EMBL" id="HEG90498.1"/>
    </source>
</evidence>
<dbReference type="InterPro" id="IPR042157">
    <property type="entry name" value="HOT"/>
</dbReference>
<dbReference type="GO" id="GO:0047988">
    <property type="term" value="F:hydroxyacid-oxoacid transhydrogenase activity"/>
    <property type="evidence" value="ECO:0007669"/>
    <property type="project" value="UniProtKB-EC"/>
</dbReference>
<reference evidence="9" key="1">
    <citation type="journal article" date="2020" name="mSystems">
        <title>Genome- and Community-Level Interaction Insights into Carbon Utilization and Element Cycling Functions of Hydrothermarchaeota in Hydrothermal Sediment.</title>
        <authorList>
            <person name="Zhou Z."/>
            <person name="Liu Y."/>
            <person name="Xu W."/>
            <person name="Pan J."/>
            <person name="Luo Z.H."/>
            <person name="Li M."/>
        </authorList>
    </citation>
    <scope>NUCLEOTIDE SEQUENCE [LARGE SCALE GENOMIC DNA]</scope>
    <source>
        <strain evidence="9">SpSt-210</strain>
    </source>
</reference>
<dbReference type="CDD" id="cd08190">
    <property type="entry name" value="HOT"/>
    <property type="match status" value="1"/>
</dbReference>
<dbReference type="GO" id="GO:0046872">
    <property type="term" value="F:metal ion binding"/>
    <property type="evidence" value="ECO:0007669"/>
    <property type="project" value="InterPro"/>
</dbReference>
<gene>
    <name evidence="9" type="ORF">ENP34_03515</name>
</gene>
<dbReference type="InterPro" id="IPR001670">
    <property type="entry name" value="ADH_Fe/GldA"/>
</dbReference>
<dbReference type="Pfam" id="PF00465">
    <property type="entry name" value="Fe-ADH"/>
    <property type="match status" value="1"/>
</dbReference>
<comment type="similarity">
    <text evidence="2">Belongs to the iron-containing alcohol dehydrogenase family. Hydroxyacid-oxoacid transhydrogenase subfamily.</text>
</comment>
<dbReference type="InterPro" id="IPR039697">
    <property type="entry name" value="Alcohol_dehydrogenase_Fe"/>
</dbReference>
<dbReference type="FunFam" id="3.40.50.1970:FF:000003">
    <property type="entry name" value="Alcohol dehydrogenase, iron-containing"/>
    <property type="match status" value="1"/>
</dbReference>
<keyword evidence="4" id="KW-0809">Transit peptide</keyword>
<feature type="domain" description="Alcohol dehydrogenase iron-type/glycerol dehydrogenase GldA" evidence="7">
    <location>
        <begin position="20"/>
        <end position="190"/>
    </location>
</feature>
<organism evidence="9">
    <name type="scientific">Thermorudis peleae</name>
    <dbReference type="NCBI Taxonomy" id="1382356"/>
    <lineage>
        <taxon>Bacteria</taxon>
        <taxon>Pseudomonadati</taxon>
        <taxon>Thermomicrobiota</taxon>
        <taxon>Thermomicrobia</taxon>
        <taxon>Thermomicrobia incertae sedis</taxon>
        <taxon>Thermorudis</taxon>
    </lineage>
</organism>
<feature type="domain" description="Fe-containing alcohol dehydrogenase-like C-terminal" evidence="8">
    <location>
        <begin position="237"/>
        <end position="428"/>
    </location>
</feature>
<name>A0A831TFZ8_9BACT</name>
<dbReference type="GO" id="GO:0004022">
    <property type="term" value="F:alcohol dehydrogenase (NAD+) activity"/>
    <property type="evidence" value="ECO:0007669"/>
    <property type="project" value="InterPro"/>
</dbReference>